<feature type="chain" id="PRO_5046515719" description="Secreted protein" evidence="1">
    <location>
        <begin position="28"/>
        <end position="122"/>
    </location>
</feature>
<keyword evidence="3" id="KW-1185">Reference proteome</keyword>
<dbReference type="EMBL" id="JBHMAS010000068">
    <property type="protein sequence ID" value="MFB9783160.1"/>
    <property type="molecule type" value="Genomic_DNA"/>
</dbReference>
<name>A0ABV5XKZ5_9NOCA</name>
<accession>A0ABV5XKZ5</accession>
<gene>
    <name evidence="2" type="ORF">ACFFQ6_26015</name>
</gene>
<evidence type="ECO:0000313" key="2">
    <source>
        <dbReference type="EMBL" id="MFB9783160.1"/>
    </source>
</evidence>
<dbReference type="RefSeq" id="WP_378375917.1">
    <property type="nucleotide sequence ID" value="NZ_JBHMAS010000068.1"/>
</dbReference>
<dbReference type="Proteomes" id="UP001589587">
    <property type="component" value="Unassembled WGS sequence"/>
</dbReference>
<reference evidence="2 3" key="1">
    <citation type="submission" date="2024-09" db="EMBL/GenBank/DDBJ databases">
        <authorList>
            <person name="Sun Q."/>
            <person name="Mori K."/>
        </authorList>
    </citation>
    <scope>NUCLEOTIDE SEQUENCE [LARGE SCALE GENOMIC DNA]</scope>
    <source>
        <strain evidence="2 3">JCM 11411</strain>
    </source>
</reference>
<evidence type="ECO:0008006" key="4">
    <source>
        <dbReference type="Google" id="ProtNLM"/>
    </source>
</evidence>
<feature type="signal peptide" evidence="1">
    <location>
        <begin position="1"/>
        <end position="27"/>
    </location>
</feature>
<keyword evidence="1" id="KW-0732">Signal</keyword>
<sequence length="122" mass="12507">MRKVGLLASAAVVAVSVAMIGTSTASAAPGNIPGHGLFDVPWEVLPGTYTTSGPESADMPCIYGRAKVDGDGEVNVLEFESTLGPATVTILLTDSRFTTAYCADWKRVSSIGSLDLGSLLGS</sequence>
<organism evidence="2 3">
    <name type="scientific">Rhodococcus baikonurensis</name>
    <dbReference type="NCBI Taxonomy" id="172041"/>
    <lineage>
        <taxon>Bacteria</taxon>
        <taxon>Bacillati</taxon>
        <taxon>Actinomycetota</taxon>
        <taxon>Actinomycetes</taxon>
        <taxon>Mycobacteriales</taxon>
        <taxon>Nocardiaceae</taxon>
        <taxon>Rhodococcus</taxon>
        <taxon>Rhodococcus erythropolis group</taxon>
    </lineage>
</organism>
<proteinExistence type="predicted"/>
<evidence type="ECO:0000313" key="3">
    <source>
        <dbReference type="Proteomes" id="UP001589587"/>
    </source>
</evidence>
<comment type="caution">
    <text evidence="2">The sequence shown here is derived from an EMBL/GenBank/DDBJ whole genome shotgun (WGS) entry which is preliminary data.</text>
</comment>
<evidence type="ECO:0000256" key="1">
    <source>
        <dbReference type="SAM" id="SignalP"/>
    </source>
</evidence>
<protein>
    <recommendedName>
        <fullName evidence="4">Secreted protein</fullName>
    </recommendedName>
</protein>